<dbReference type="Proteomes" id="UP000503349">
    <property type="component" value="Chromosome 3"/>
</dbReference>
<name>A0A6G1PDB3_CHAAH</name>
<gene>
    <name evidence="1" type="ORF">EXN66_Car003688</name>
</gene>
<proteinExistence type="predicted"/>
<sequence>MSFSETLWIIYTGITEPKYTTYGMGERERTGEISDRHYVPHSLHHHHSLIQAGTERG</sequence>
<dbReference type="EMBL" id="CM015714">
    <property type="protein sequence ID" value="KAF3688016.1"/>
    <property type="molecule type" value="Genomic_DNA"/>
</dbReference>
<organism evidence="1 2">
    <name type="scientific">Channa argus</name>
    <name type="common">Northern snakehead</name>
    <name type="synonym">Ophicephalus argus</name>
    <dbReference type="NCBI Taxonomy" id="215402"/>
    <lineage>
        <taxon>Eukaryota</taxon>
        <taxon>Metazoa</taxon>
        <taxon>Chordata</taxon>
        <taxon>Craniata</taxon>
        <taxon>Vertebrata</taxon>
        <taxon>Euteleostomi</taxon>
        <taxon>Actinopterygii</taxon>
        <taxon>Neopterygii</taxon>
        <taxon>Teleostei</taxon>
        <taxon>Neoteleostei</taxon>
        <taxon>Acanthomorphata</taxon>
        <taxon>Anabantaria</taxon>
        <taxon>Anabantiformes</taxon>
        <taxon>Channoidei</taxon>
        <taxon>Channidae</taxon>
        <taxon>Channa</taxon>
    </lineage>
</organism>
<dbReference type="AlphaFoldDB" id="A0A6G1PDB3"/>
<reference evidence="1 2" key="1">
    <citation type="submission" date="2019-02" db="EMBL/GenBank/DDBJ databases">
        <title>Opniocepnalus argus genome.</title>
        <authorList>
            <person name="Zhou C."/>
            <person name="Xiao S."/>
        </authorList>
    </citation>
    <scope>NUCLEOTIDE SEQUENCE [LARGE SCALE GENOMIC DNA]</scope>
    <source>
        <strain evidence="1">OARG1902GOOAL</strain>
        <tissue evidence="1">Muscle</tissue>
    </source>
</reference>
<keyword evidence="2" id="KW-1185">Reference proteome</keyword>
<evidence type="ECO:0000313" key="2">
    <source>
        <dbReference type="Proteomes" id="UP000503349"/>
    </source>
</evidence>
<reference evidence="2" key="2">
    <citation type="submission" date="2019-02" db="EMBL/GenBank/DDBJ databases">
        <title>Opniocepnalus argus Var Kimnra genome.</title>
        <authorList>
            <person name="Zhou C."/>
            <person name="Xiao S."/>
        </authorList>
    </citation>
    <scope>NUCLEOTIDE SEQUENCE [LARGE SCALE GENOMIC DNA]</scope>
</reference>
<protein>
    <submittedName>
        <fullName evidence="1">Uncharacterized protein</fullName>
    </submittedName>
</protein>
<evidence type="ECO:0000313" key="1">
    <source>
        <dbReference type="EMBL" id="KAF3688016.1"/>
    </source>
</evidence>
<accession>A0A6G1PDB3</accession>